<gene>
    <name evidence="8" type="ORF">SLEP1_g37983</name>
</gene>
<dbReference type="PROSITE" id="PS50157">
    <property type="entry name" value="ZINC_FINGER_C2H2_2"/>
    <property type="match status" value="1"/>
</dbReference>
<keyword evidence="4" id="KW-0862">Zinc</keyword>
<evidence type="ECO:0000256" key="5">
    <source>
        <dbReference type="ARBA" id="ARBA00023242"/>
    </source>
</evidence>
<evidence type="ECO:0000313" key="9">
    <source>
        <dbReference type="Proteomes" id="UP001054252"/>
    </source>
</evidence>
<dbReference type="GO" id="GO:0008270">
    <property type="term" value="F:zinc ion binding"/>
    <property type="evidence" value="ECO:0007669"/>
    <property type="project" value="UniProtKB-KW"/>
</dbReference>
<proteinExistence type="predicted"/>
<feature type="domain" description="C2H2-type" evidence="7">
    <location>
        <begin position="61"/>
        <end position="88"/>
    </location>
</feature>
<name>A0AAV5KWT1_9ROSI</name>
<comment type="subcellular location">
    <subcellularLocation>
        <location evidence="1">Nucleus</location>
    </subcellularLocation>
</comment>
<dbReference type="GO" id="GO:0005634">
    <property type="term" value="C:nucleus"/>
    <property type="evidence" value="ECO:0007669"/>
    <property type="project" value="UniProtKB-SubCell"/>
</dbReference>
<evidence type="ECO:0000256" key="6">
    <source>
        <dbReference type="PROSITE-ProRule" id="PRU00042"/>
    </source>
</evidence>
<dbReference type="PANTHER" id="PTHR47287">
    <property type="entry name" value="C2H2 AND C2HC ZINC FINGERS SUPERFAMILY PROTEIN"/>
    <property type="match status" value="1"/>
</dbReference>
<evidence type="ECO:0000256" key="1">
    <source>
        <dbReference type="ARBA" id="ARBA00004123"/>
    </source>
</evidence>
<reference evidence="8 9" key="1">
    <citation type="journal article" date="2021" name="Commun. Biol.">
        <title>The genome of Shorea leprosula (Dipterocarpaceae) highlights the ecological relevance of drought in aseasonal tropical rainforests.</title>
        <authorList>
            <person name="Ng K.K.S."/>
            <person name="Kobayashi M.J."/>
            <person name="Fawcett J.A."/>
            <person name="Hatakeyama M."/>
            <person name="Paape T."/>
            <person name="Ng C.H."/>
            <person name="Ang C.C."/>
            <person name="Tnah L.H."/>
            <person name="Lee C.T."/>
            <person name="Nishiyama T."/>
            <person name="Sese J."/>
            <person name="O'Brien M.J."/>
            <person name="Copetti D."/>
            <person name="Mohd Noor M.I."/>
            <person name="Ong R.C."/>
            <person name="Putra M."/>
            <person name="Sireger I.Z."/>
            <person name="Indrioko S."/>
            <person name="Kosugi Y."/>
            <person name="Izuno A."/>
            <person name="Isagi Y."/>
            <person name="Lee S.L."/>
            <person name="Shimizu K.K."/>
        </authorList>
    </citation>
    <scope>NUCLEOTIDE SEQUENCE [LARGE SCALE GENOMIC DNA]</scope>
    <source>
        <strain evidence="8">214</strain>
    </source>
</reference>
<evidence type="ECO:0000256" key="3">
    <source>
        <dbReference type="ARBA" id="ARBA00022771"/>
    </source>
</evidence>
<keyword evidence="5" id="KW-0539">Nucleus</keyword>
<evidence type="ECO:0000313" key="8">
    <source>
        <dbReference type="EMBL" id="GKV28998.1"/>
    </source>
</evidence>
<dbReference type="Gene3D" id="3.30.160.60">
    <property type="entry name" value="Classic Zinc Finger"/>
    <property type="match status" value="1"/>
</dbReference>
<dbReference type="Proteomes" id="UP001054252">
    <property type="component" value="Unassembled WGS sequence"/>
</dbReference>
<accession>A0AAV5KWT1</accession>
<organism evidence="8 9">
    <name type="scientific">Rubroshorea leprosula</name>
    <dbReference type="NCBI Taxonomy" id="152421"/>
    <lineage>
        <taxon>Eukaryota</taxon>
        <taxon>Viridiplantae</taxon>
        <taxon>Streptophyta</taxon>
        <taxon>Embryophyta</taxon>
        <taxon>Tracheophyta</taxon>
        <taxon>Spermatophyta</taxon>
        <taxon>Magnoliopsida</taxon>
        <taxon>eudicotyledons</taxon>
        <taxon>Gunneridae</taxon>
        <taxon>Pentapetalae</taxon>
        <taxon>rosids</taxon>
        <taxon>malvids</taxon>
        <taxon>Malvales</taxon>
        <taxon>Dipterocarpaceae</taxon>
        <taxon>Rubroshorea</taxon>
    </lineage>
</organism>
<dbReference type="InterPro" id="IPR044246">
    <property type="entry name" value="ZFP3-like"/>
</dbReference>
<dbReference type="GO" id="GO:0009788">
    <property type="term" value="P:negative regulation of abscisic acid-activated signaling pathway"/>
    <property type="evidence" value="ECO:0007669"/>
    <property type="project" value="InterPro"/>
</dbReference>
<dbReference type="PROSITE" id="PS00028">
    <property type="entry name" value="ZINC_FINGER_C2H2_1"/>
    <property type="match status" value="1"/>
</dbReference>
<keyword evidence="9" id="KW-1185">Reference proteome</keyword>
<dbReference type="PANTHER" id="PTHR47287:SF13">
    <property type="entry name" value="C2H2-TYPE DOMAIN-CONTAINING PROTEIN"/>
    <property type="match status" value="1"/>
</dbReference>
<keyword evidence="3 6" id="KW-0863">Zinc-finger</keyword>
<sequence>MSSLNIKAMSELDHLLELRLSNIDVHQESKPELNLLDRPNKSLISKEDAPIEKKVEEDRIFCCNYCNRKFSNSQALGGHQNAHKGERAMLKKDKFRGNRGNYYPYPPIPKFPHYGNLNGLRGFSQMHSMMNRPYYAMTNNLDYVRPTIGSYGYGINSSPFGISRMQNYWEMQRPQIATFNGTPVTSSPFIAFANARSFHNKIRGINNYLLTNLQE</sequence>
<dbReference type="EMBL" id="BPVZ01000081">
    <property type="protein sequence ID" value="GKV28998.1"/>
    <property type="molecule type" value="Genomic_DNA"/>
</dbReference>
<evidence type="ECO:0000256" key="2">
    <source>
        <dbReference type="ARBA" id="ARBA00022723"/>
    </source>
</evidence>
<evidence type="ECO:0000256" key="4">
    <source>
        <dbReference type="ARBA" id="ARBA00022833"/>
    </source>
</evidence>
<keyword evidence="2" id="KW-0479">Metal-binding</keyword>
<evidence type="ECO:0000259" key="7">
    <source>
        <dbReference type="PROSITE" id="PS50157"/>
    </source>
</evidence>
<dbReference type="SUPFAM" id="SSF57667">
    <property type="entry name" value="beta-beta-alpha zinc fingers"/>
    <property type="match status" value="1"/>
</dbReference>
<comment type="caution">
    <text evidence="8">The sequence shown here is derived from an EMBL/GenBank/DDBJ whole genome shotgun (WGS) entry which is preliminary data.</text>
</comment>
<dbReference type="AlphaFoldDB" id="A0AAV5KWT1"/>
<dbReference type="InterPro" id="IPR036236">
    <property type="entry name" value="Znf_C2H2_sf"/>
</dbReference>
<protein>
    <recommendedName>
        <fullName evidence="7">C2H2-type domain-containing protein</fullName>
    </recommendedName>
</protein>
<dbReference type="InterPro" id="IPR013087">
    <property type="entry name" value="Znf_C2H2_type"/>
</dbReference>